<sequence>MFHKRGLLILPPLEHTKLVSPTSVKAHPRRPLPSYSSSIASVLAQQTVTCALCFYPGHARNSTVPCPFGRIERAVIKAKRQKSRKVVDLNDEVGKLKRVIDGLGGSDERTEVFSYLNSRWLATFIRRTYISISDLPPSIARLKMNLIRLPAELQLLIAEKLESWELSYLSRASHYFHSLCTLVFERLAQEPRKWHCALHWAILNNYPPLFQFLLPRGHDINHVRGRLYSGTALHVGASCGHFSLILLILETLALDFDKLDIDGNTALHKAIMWCDPKAVKPLHAAGADLGIANKRGRTAVLLALQYQEVGIMEFLVKNGANVNAQLPAGTGPDFTLLHGLVVPGGVRLVKLALEYGADPEVGDSERRRPIDIAFERGFTGIVDILREASLPLDMDVESDL</sequence>
<evidence type="ECO:0000313" key="5">
    <source>
        <dbReference type="Proteomes" id="UP000244722"/>
    </source>
</evidence>
<dbReference type="PANTHER" id="PTHR24198:SF165">
    <property type="entry name" value="ANKYRIN REPEAT-CONTAINING PROTEIN-RELATED"/>
    <property type="match status" value="1"/>
</dbReference>
<organism evidence="4 5">
    <name type="scientific">Tuber borchii</name>
    <name type="common">White truffle</name>
    <dbReference type="NCBI Taxonomy" id="42251"/>
    <lineage>
        <taxon>Eukaryota</taxon>
        <taxon>Fungi</taxon>
        <taxon>Dikarya</taxon>
        <taxon>Ascomycota</taxon>
        <taxon>Pezizomycotina</taxon>
        <taxon>Pezizomycetes</taxon>
        <taxon>Pezizales</taxon>
        <taxon>Tuberaceae</taxon>
        <taxon>Tuber</taxon>
    </lineage>
</organism>
<proteinExistence type="predicted"/>
<feature type="repeat" description="ANK" evidence="3">
    <location>
        <begin position="262"/>
        <end position="294"/>
    </location>
</feature>
<evidence type="ECO:0000313" key="4">
    <source>
        <dbReference type="EMBL" id="PUU82691.1"/>
    </source>
</evidence>
<dbReference type="Gene3D" id="1.25.40.20">
    <property type="entry name" value="Ankyrin repeat-containing domain"/>
    <property type="match status" value="1"/>
</dbReference>
<feature type="repeat" description="ANK" evidence="3">
    <location>
        <begin position="295"/>
        <end position="327"/>
    </location>
</feature>
<evidence type="ECO:0000256" key="3">
    <source>
        <dbReference type="PROSITE-ProRule" id="PRU00023"/>
    </source>
</evidence>
<dbReference type="PROSITE" id="PS50297">
    <property type="entry name" value="ANK_REP_REGION"/>
    <property type="match status" value="1"/>
</dbReference>
<accession>A0A2T7A4L9</accession>
<dbReference type="Proteomes" id="UP000244722">
    <property type="component" value="Unassembled WGS sequence"/>
</dbReference>
<dbReference type="PANTHER" id="PTHR24198">
    <property type="entry name" value="ANKYRIN REPEAT AND PROTEIN KINASE DOMAIN-CONTAINING PROTEIN"/>
    <property type="match status" value="1"/>
</dbReference>
<dbReference type="InterPro" id="IPR036770">
    <property type="entry name" value="Ankyrin_rpt-contain_sf"/>
</dbReference>
<dbReference type="Pfam" id="PF12796">
    <property type="entry name" value="Ank_2"/>
    <property type="match status" value="1"/>
</dbReference>
<name>A0A2T7A4L9_TUBBO</name>
<keyword evidence="5" id="KW-1185">Reference proteome</keyword>
<protein>
    <submittedName>
        <fullName evidence="4">Ankyrin repeat-containing domain protein</fullName>
    </submittedName>
</protein>
<dbReference type="SMART" id="SM00248">
    <property type="entry name" value="ANK"/>
    <property type="match status" value="6"/>
</dbReference>
<evidence type="ECO:0000256" key="1">
    <source>
        <dbReference type="ARBA" id="ARBA00022737"/>
    </source>
</evidence>
<dbReference type="STRING" id="42251.A0A2T7A4L9"/>
<keyword evidence="2 3" id="KW-0040">ANK repeat</keyword>
<reference evidence="4 5" key="1">
    <citation type="submission" date="2017-04" db="EMBL/GenBank/DDBJ databases">
        <title>Draft genome sequence of Tuber borchii Vittad., a whitish edible truffle.</title>
        <authorList>
            <consortium name="DOE Joint Genome Institute"/>
            <person name="Murat C."/>
            <person name="Kuo A."/>
            <person name="Barry K.W."/>
            <person name="Clum A."/>
            <person name="Dockter R.B."/>
            <person name="Fauchery L."/>
            <person name="Iotti M."/>
            <person name="Kohler A."/>
            <person name="Labutti K."/>
            <person name="Lindquist E.A."/>
            <person name="Lipzen A."/>
            <person name="Ohm R.A."/>
            <person name="Wang M."/>
            <person name="Grigoriev I.V."/>
            <person name="Zambonelli A."/>
            <person name="Martin F.M."/>
        </authorList>
    </citation>
    <scope>NUCLEOTIDE SEQUENCE [LARGE SCALE GENOMIC DNA]</scope>
    <source>
        <strain evidence="4 5">Tbo3840</strain>
    </source>
</reference>
<dbReference type="EMBL" id="NESQ01000023">
    <property type="protein sequence ID" value="PUU82691.1"/>
    <property type="molecule type" value="Genomic_DNA"/>
</dbReference>
<dbReference type="PROSITE" id="PS50088">
    <property type="entry name" value="ANK_REPEAT"/>
    <property type="match status" value="2"/>
</dbReference>
<dbReference type="AlphaFoldDB" id="A0A2T7A4L9"/>
<keyword evidence="1" id="KW-0677">Repeat</keyword>
<dbReference type="InterPro" id="IPR002110">
    <property type="entry name" value="Ankyrin_rpt"/>
</dbReference>
<dbReference type="Pfam" id="PF00023">
    <property type="entry name" value="Ank"/>
    <property type="match status" value="1"/>
</dbReference>
<gene>
    <name evidence="4" type="ORF">B9Z19DRAFT_1190181</name>
</gene>
<evidence type="ECO:0000256" key="2">
    <source>
        <dbReference type="ARBA" id="ARBA00023043"/>
    </source>
</evidence>
<dbReference type="OrthoDB" id="6781668at2759"/>
<dbReference type="SUPFAM" id="SSF48403">
    <property type="entry name" value="Ankyrin repeat"/>
    <property type="match status" value="1"/>
</dbReference>
<comment type="caution">
    <text evidence="4">The sequence shown here is derived from an EMBL/GenBank/DDBJ whole genome shotgun (WGS) entry which is preliminary data.</text>
</comment>